<organism evidence="1 2">
    <name type="scientific">Trifolium medium</name>
    <dbReference type="NCBI Taxonomy" id="97028"/>
    <lineage>
        <taxon>Eukaryota</taxon>
        <taxon>Viridiplantae</taxon>
        <taxon>Streptophyta</taxon>
        <taxon>Embryophyta</taxon>
        <taxon>Tracheophyta</taxon>
        <taxon>Spermatophyta</taxon>
        <taxon>Magnoliopsida</taxon>
        <taxon>eudicotyledons</taxon>
        <taxon>Gunneridae</taxon>
        <taxon>Pentapetalae</taxon>
        <taxon>rosids</taxon>
        <taxon>fabids</taxon>
        <taxon>Fabales</taxon>
        <taxon>Fabaceae</taxon>
        <taxon>Papilionoideae</taxon>
        <taxon>50 kb inversion clade</taxon>
        <taxon>NPAAA clade</taxon>
        <taxon>Hologalegina</taxon>
        <taxon>IRL clade</taxon>
        <taxon>Trifolieae</taxon>
        <taxon>Trifolium</taxon>
    </lineage>
</organism>
<keyword evidence="2" id="KW-1185">Reference proteome</keyword>
<evidence type="ECO:0000313" key="2">
    <source>
        <dbReference type="Proteomes" id="UP000265520"/>
    </source>
</evidence>
<reference evidence="1 2" key="1">
    <citation type="journal article" date="2018" name="Front. Plant Sci.">
        <title>Red Clover (Trifolium pratense) and Zigzag Clover (T. medium) - A Picture of Genomic Similarities and Differences.</title>
        <authorList>
            <person name="Dluhosova J."/>
            <person name="Istvanek J."/>
            <person name="Nedelnik J."/>
            <person name="Repkova J."/>
        </authorList>
    </citation>
    <scope>NUCLEOTIDE SEQUENCE [LARGE SCALE GENOMIC DNA]</scope>
    <source>
        <strain evidence="2">cv. 10/8</strain>
        <tissue evidence="1">Leaf</tissue>
    </source>
</reference>
<evidence type="ECO:0000313" key="1">
    <source>
        <dbReference type="EMBL" id="MCI44205.1"/>
    </source>
</evidence>
<dbReference type="EMBL" id="LXQA010327486">
    <property type="protein sequence ID" value="MCI44205.1"/>
    <property type="molecule type" value="Genomic_DNA"/>
</dbReference>
<dbReference type="AlphaFoldDB" id="A0A392S8H3"/>
<sequence length="67" mass="7577">MLKVKVREDRSKRAKKSIPTKIHSSEFKSSLSANGFVNVASSWEVEIVEDRGTRPLRISFEDVSQAL</sequence>
<accession>A0A392S8H3</accession>
<comment type="caution">
    <text evidence="1">The sequence shown here is derived from an EMBL/GenBank/DDBJ whole genome shotgun (WGS) entry which is preliminary data.</text>
</comment>
<name>A0A392S8H3_9FABA</name>
<protein>
    <submittedName>
        <fullName evidence="1">Uncharacterized protein</fullName>
    </submittedName>
</protein>
<dbReference type="Proteomes" id="UP000265520">
    <property type="component" value="Unassembled WGS sequence"/>
</dbReference>
<proteinExistence type="predicted"/>